<dbReference type="EMBL" id="CP023445">
    <property type="protein sequence ID" value="ATE52053.1"/>
    <property type="molecule type" value="Genomic_DNA"/>
</dbReference>
<keyword evidence="2" id="KW-1185">Reference proteome</keyword>
<name>A0A290YZ90_9PSEU</name>
<proteinExistence type="predicted"/>
<evidence type="ECO:0000313" key="2">
    <source>
        <dbReference type="Proteomes" id="UP000218505"/>
    </source>
</evidence>
<dbReference type="AlphaFoldDB" id="A0A290YZ90"/>
<organism evidence="1 2">
    <name type="scientific">Actinosynnema pretiosum</name>
    <dbReference type="NCBI Taxonomy" id="42197"/>
    <lineage>
        <taxon>Bacteria</taxon>
        <taxon>Bacillati</taxon>
        <taxon>Actinomycetota</taxon>
        <taxon>Actinomycetes</taxon>
        <taxon>Pseudonocardiales</taxon>
        <taxon>Pseudonocardiaceae</taxon>
        <taxon>Actinosynnema</taxon>
    </lineage>
</organism>
<evidence type="ECO:0000313" key="1">
    <source>
        <dbReference type="EMBL" id="ATE52053.1"/>
    </source>
</evidence>
<evidence type="ECO:0008006" key="3">
    <source>
        <dbReference type="Google" id="ProtNLM"/>
    </source>
</evidence>
<reference evidence="1" key="1">
    <citation type="submission" date="2017-09" db="EMBL/GenBank/DDBJ databases">
        <title>Complete Genome Sequence of ansamitocin-producing Bacterium Actinosynnema pretiosum X47.</title>
        <authorList>
            <person name="Cao G."/>
            <person name="Zong G."/>
            <person name="Zhong C."/>
            <person name="Fu J."/>
        </authorList>
    </citation>
    <scope>NUCLEOTIDE SEQUENCE [LARGE SCALE GENOMIC DNA]</scope>
    <source>
        <strain evidence="1">X47</strain>
    </source>
</reference>
<accession>A0A290YZ90</accession>
<dbReference type="KEGG" id="apre:CNX65_01090"/>
<dbReference type="Proteomes" id="UP000218505">
    <property type="component" value="Chromosome"/>
</dbReference>
<sequence>MDQVKRAIDRACSLHKSTGVRRTGLDRALGSELRALWGVGASDPPDRGRAKAVLQLERVFGGLDPVVAAVARGWFNTSLDPAWWGLNLTARKQRLRDGLDLSQRTLERRFGDEAQPALIASLRAGPAPVPPADVLARLDAERRAVAGDPPDDGADERIGRFREPVSPLEQALRFAREEPLHGLRDREGRPVVLDAGEHGAWMPVFSTRARLREYLPANPAFGGFAFTSTGPKLAAELIARHPGTGLAVNPVADPEGDLRRTFTLLPEQVGELLAIRRPPGENRAG</sequence>
<gene>
    <name evidence="1" type="ORF">CNX65_01090</name>
</gene>
<dbReference type="RefSeq" id="WP_096491094.1">
    <property type="nucleotide sequence ID" value="NZ_CP023445.1"/>
</dbReference>
<protein>
    <recommendedName>
        <fullName evidence="3">SseB protein N-terminal domain-containing protein</fullName>
    </recommendedName>
</protein>